<evidence type="ECO:0000313" key="3">
    <source>
        <dbReference type="EMBL" id="KAK7243756.1"/>
    </source>
</evidence>
<evidence type="ECO:0000313" key="4">
    <source>
        <dbReference type="Proteomes" id="UP001372338"/>
    </source>
</evidence>
<proteinExistence type="predicted"/>
<dbReference type="AlphaFoldDB" id="A0AAN9E0E7"/>
<dbReference type="EMBL" id="JAYWIO010000008">
    <property type="protein sequence ID" value="KAK7243756.1"/>
    <property type="molecule type" value="Genomic_DNA"/>
</dbReference>
<feature type="region of interest" description="Disordered" evidence="1">
    <location>
        <begin position="67"/>
        <end position="86"/>
    </location>
</feature>
<protein>
    <recommendedName>
        <fullName evidence="2">Inositol-tetrakisphosphate 1-kinase N-terminal domain-containing protein</fullName>
    </recommendedName>
</protein>
<evidence type="ECO:0000259" key="2">
    <source>
        <dbReference type="Pfam" id="PF17927"/>
    </source>
</evidence>
<name>A0AAN9E0E7_CROPI</name>
<dbReference type="InterPro" id="IPR041429">
    <property type="entry name" value="ITPK1_N"/>
</dbReference>
<gene>
    <name evidence="3" type="ORF">RIF29_38567</name>
</gene>
<sequence length="295" mass="33197">MQEERASVEQVKNAHYVAVPLVLVDVADGDLTNSEPRSSPPTTATFGAPLSLPDFLVAIRYPQGPTIDATTPDAVDTTNLPDQEGTDIVSNGMCGDSHDYRQKHPEVTVLDPPDAIQLLHIRQSMLQNVVDLNLSDCHDCFELVDLFLFMLQNLYLWMAVQSPMNYFIAFHFHLWFWHEGELDVVAVVHSYEDKVPVGSHKTRLTALNVPPMGLFYPALLVPDAYPPPPHTWSYTENILFKTIVFNALLIIGNPDGPTAHFKLSKLVLRKDLKRSFVEANEVQDEWTTYVLDELS</sequence>
<comment type="caution">
    <text evidence="3">The sequence shown here is derived from an EMBL/GenBank/DDBJ whole genome shotgun (WGS) entry which is preliminary data.</text>
</comment>
<feature type="domain" description="Inositol-tetrakisphosphate 1-kinase N-terminal" evidence="2">
    <location>
        <begin position="98"/>
        <end position="116"/>
    </location>
</feature>
<dbReference type="Pfam" id="PF17927">
    <property type="entry name" value="Ins134_P3_kin_N"/>
    <property type="match status" value="1"/>
</dbReference>
<organism evidence="3 4">
    <name type="scientific">Crotalaria pallida</name>
    <name type="common">Smooth rattlebox</name>
    <name type="synonym">Crotalaria striata</name>
    <dbReference type="NCBI Taxonomy" id="3830"/>
    <lineage>
        <taxon>Eukaryota</taxon>
        <taxon>Viridiplantae</taxon>
        <taxon>Streptophyta</taxon>
        <taxon>Embryophyta</taxon>
        <taxon>Tracheophyta</taxon>
        <taxon>Spermatophyta</taxon>
        <taxon>Magnoliopsida</taxon>
        <taxon>eudicotyledons</taxon>
        <taxon>Gunneridae</taxon>
        <taxon>Pentapetalae</taxon>
        <taxon>rosids</taxon>
        <taxon>fabids</taxon>
        <taxon>Fabales</taxon>
        <taxon>Fabaceae</taxon>
        <taxon>Papilionoideae</taxon>
        <taxon>50 kb inversion clade</taxon>
        <taxon>genistoids sensu lato</taxon>
        <taxon>core genistoids</taxon>
        <taxon>Crotalarieae</taxon>
        <taxon>Crotalaria</taxon>
    </lineage>
</organism>
<keyword evidence="4" id="KW-1185">Reference proteome</keyword>
<dbReference type="Proteomes" id="UP001372338">
    <property type="component" value="Unassembled WGS sequence"/>
</dbReference>
<evidence type="ECO:0000256" key="1">
    <source>
        <dbReference type="SAM" id="MobiDB-lite"/>
    </source>
</evidence>
<accession>A0AAN9E0E7</accession>
<reference evidence="3 4" key="1">
    <citation type="submission" date="2024-01" db="EMBL/GenBank/DDBJ databases">
        <title>The genomes of 5 underutilized Papilionoideae crops provide insights into root nodulation and disease resistanc.</title>
        <authorList>
            <person name="Yuan L."/>
        </authorList>
    </citation>
    <scope>NUCLEOTIDE SEQUENCE [LARGE SCALE GENOMIC DNA]</scope>
    <source>
        <strain evidence="3">ZHUSHIDOU_FW_LH</strain>
        <tissue evidence="3">Leaf</tissue>
    </source>
</reference>